<keyword evidence="12" id="KW-1185">Reference proteome</keyword>
<evidence type="ECO:0000256" key="1">
    <source>
        <dbReference type="ARBA" id="ARBA00022485"/>
    </source>
</evidence>
<dbReference type="PANTHER" id="PTHR10949:SF0">
    <property type="entry name" value="LIPOYL SYNTHASE, MITOCHONDRIAL"/>
    <property type="match status" value="1"/>
</dbReference>
<gene>
    <name evidence="9 11" type="primary">lipA</name>
    <name evidence="11" type="ORF">FXF69_28095</name>
</gene>
<dbReference type="EMBL" id="VSFG01000006">
    <property type="protein sequence ID" value="TYB43644.1"/>
    <property type="molecule type" value="Genomic_DNA"/>
</dbReference>
<dbReference type="AlphaFoldDB" id="A0A5D0NGX6"/>
<evidence type="ECO:0000313" key="11">
    <source>
        <dbReference type="EMBL" id="TYB43644.1"/>
    </source>
</evidence>
<evidence type="ECO:0000256" key="3">
    <source>
        <dbReference type="ARBA" id="ARBA00022679"/>
    </source>
</evidence>
<dbReference type="EC" id="2.8.1.8" evidence="9"/>
<dbReference type="Proteomes" id="UP000323380">
    <property type="component" value="Unassembled WGS sequence"/>
</dbReference>
<evidence type="ECO:0000259" key="10">
    <source>
        <dbReference type="PROSITE" id="PS51918"/>
    </source>
</evidence>
<dbReference type="SUPFAM" id="SSF102114">
    <property type="entry name" value="Radical SAM enzymes"/>
    <property type="match status" value="1"/>
</dbReference>
<feature type="domain" description="Radical SAM core" evidence="10">
    <location>
        <begin position="68"/>
        <end position="282"/>
    </location>
</feature>
<feature type="binding site" evidence="9">
    <location>
        <position position="56"/>
    </location>
    <ligand>
        <name>[4Fe-4S] cluster</name>
        <dbReference type="ChEBI" id="CHEBI:49883"/>
        <label>1</label>
    </ligand>
</feature>
<dbReference type="HAMAP" id="MF_00206">
    <property type="entry name" value="Lipoyl_synth"/>
    <property type="match status" value="1"/>
</dbReference>
<dbReference type="GO" id="GO:0051539">
    <property type="term" value="F:4 iron, 4 sulfur cluster binding"/>
    <property type="evidence" value="ECO:0007669"/>
    <property type="project" value="UniProtKB-UniRule"/>
</dbReference>
<dbReference type="NCBIfam" id="NF004019">
    <property type="entry name" value="PRK05481.1"/>
    <property type="match status" value="1"/>
</dbReference>
<dbReference type="InterPro" id="IPR007197">
    <property type="entry name" value="rSAM"/>
</dbReference>
<comment type="cofactor">
    <cofactor evidence="9">
        <name>[4Fe-4S] cluster</name>
        <dbReference type="ChEBI" id="CHEBI:49883"/>
    </cofactor>
    <text evidence="9">Binds 2 [4Fe-4S] clusters per subunit. One cluster is coordinated with 3 cysteines and an exchangeable S-adenosyl-L-methionine.</text>
</comment>
<dbReference type="GO" id="GO:0046872">
    <property type="term" value="F:metal ion binding"/>
    <property type="evidence" value="ECO:0007669"/>
    <property type="project" value="UniProtKB-KW"/>
</dbReference>
<keyword evidence="4 9" id="KW-0949">S-adenosyl-L-methionine</keyword>
<dbReference type="SMART" id="SM00729">
    <property type="entry name" value="Elp3"/>
    <property type="match status" value="1"/>
</dbReference>
<dbReference type="RefSeq" id="WP_067885264.1">
    <property type="nucleotide sequence ID" value="NZ_VSFG01000006.1"/>
</dbReference>
<dbReference type="InterPro" id="IPR003698">
    <property type="entry name" value="Lipoyl_synth"/>
</dbReference>
<feature type="binding site" evidence="9">
    <location>
        <position position="67"/>
    </location>
    <ligand>
        <name>[4Fe-4S] cluster</name>
        <dbReference type="ChEBI" id="CHEBI:49883"/>
        <label>1</label>
    </ligand>
</feature>
<dbReference type="InterPro" id="IPR013785">
    <property type="entry name" value="Aldolase_TIM"/>
</dbReference>
<dbReference type="InterPro" id="IPR058240">
    <property type="entry name" value="rSAM_sf"/>
</dbReference>
<evidence type="ECO:0000256" key="9">
    <source>
        <dbReference type="HAMAP-Rule" id="MF_00206"/>
    </source>
</evidence>
<dbReference type="Gene3D" id="3.20.20.70">
    <property type="entry name" value="Aldolase class I"/>
    <property type="match status" value="1"/>
</dbReference>
<comment type="pathway">
    <text evidence="9">Protein modification; protein lipoylation via endogenous pathway; protein N(6)-(lipoyl)lysine from octanoyl-[acyl-carrier-protein]: step 2/2.</text>
</comment>
<feature type="binding site" evidence="9">
    <location>
        <position position="293"/>
    </location>
    <ligand>
        <name>[4Fe-4S] cluster</name>
        <dbReference type="ChEBI" id="CHEBI:49883"/>
        <label>1</label>
    </ligand>
</feature>
<evidence type="ECO:0000256" key="4">
    <source>
        <dbReference type="ARBA" id="ARBA00022691"/>
    </source>
</evidence>
<dbReference type="SFLD" id="SFLDG01058">
    <property type="entry name" value="lipoyl_synthase_like"/>
    <property type="match status" value="1"/>
</dbReference>
<dbReference type="PIRSF" id="PIRSF005963">
    <property type="entry name" value="Lipoyl_synth"/>
    <property type="match status" value="1"/>
</dbReference>
<feature type="binding site" evidence="9">
    <location>
        <position position="61"/>
    </location>
    <ligand>
        <name>[4Fe-4S] cluster</name>
        <dbReference type="ChEBI" id="CHEBI:49883"/>
        <label>1</label>
    </ligand>
</feature>
<dbReference type="SFLD" id="SFLDF00271">
    <property type="entry name" value="lipoyl_synthase"/>
    <property type="match status" value="1"/>
</dbReference>
<dbReference type="GO" id="GO:0016992">
    <property type="term" value="F:lipoate synthase activity"/>
    <property type="evidence" value="ECO:0007669"/>
    <property type="project" value="UniProtKB-UniRule"/>
</dbReference>
<dbReference type="CDD" id="cd01335">
    <property type="entry name" value="Radical_SAM"/>
    <property type="match status" value="1"/>
</dbReference>
<evidence type="ECO:0000256" key="6">
    <source>
        <dbReference type="ARBA" id="ARBA00023004"/>
    </source>
</evidence>
<evidence type="ECO:0000313" key="12">
    <source>
        <dbReference type="Proteomes" id="UP000323380"/>
    </source>
</evidence>
<dbReference type="GO" id="GO:0009249">
    <property type="term" value="P:protein lipoylation"/>
    <property type="evidence" value="ECO:0007669"/>
    <property type="project" value="UniProtKB-UniRule"/>
</dbReference>
<protein>
    <recommendedName>
        <fullName evidence="9">Lipoyl synthase</fullName>
        <ecNumber evidence="9">2.8.1.8</ecNumber>
    </recommendedName>
    <alternativeName>
        <fullName evidence="9">Lip-syn</fullName>
        <shortName evidence="9">LS</shortName>
    </alternativeName>
    <alternativeName>
        <fullName evidence="9">Lipoate synthase</fullName>
    </alternativeName>
    <alternativeName>
        <fullName evidence="9">Lipoic acid synthase</fullName>
    </alternativeName>
    <alternativeName>
        <fullName evidence="9">Sulfur insertion protein LipA</fullName>
    </alternativeName>
</protein>
<feature type="binding site" evidence="9">
    <location>
        <position position="89"/>
    </location>
    <ligand>
        <name>[4Fe-4S] cluster</name>
        <dbReference type="ChEBI" id="CHEBI:49883"/>
        <label>2</label>
        <note>4Fe-4S-S-AdoMet</note>
    </ligand>
</feature>
<comment type="catalytic activity">
    <reaction evidence="8 9">
        <text>[[Fe-S] cluster scaffold protein carrying a second [4Fe-4S](2+) cluster] + N(6)-octanoyl-L-lysyl-[protein] + 2 oxidized [2Fe-2S]-[ferredoxin] + 2 S-adenosyl-L-methionine + 4 H(+) = [[Fe-S] cluster scaffold protein] + N(6)-[(R)-dihydrolipoyl]-L-lysyl-[protein] + 4 Fe(3+) + 2 hydrogen sulfide + 2 5'-deoxyadenosine + 2 L-methionine + 2 reduced [2Fe-2S]-[ferredoxin]</text>
        <dbReference type="Rhea" id="RHEA:16585"/>
        <dbReference type="Rhea" id="RHEA-COMP:9928"/>
        <dbReference type="Rhea" id="RHEA-COMP:10000"/>
        <dbReference type="Rhea" id="RHEA-COMP:10001"/>
        <dbReference type="Rhea" id="RHEA-COMP:10475"/>
        <dbReference type="Rhea" id="RHEA-COMP:14568"/>
        <dbReference type="Rhea" id="RHEA-COMP:14569"/>
        <dbReference type="ChEBI" id="CHEBI:15378"/>
        <dbReference type="ChEBI" id="CHEBI:17319"/>
        <dbReference type="ChEBI" id="CHEBI:29034"/>
        <dbReference type="ChEBI" id="CHEBI:29919"/>
        <dbReference type="ChEBI" id="CHEBI:33722"/>
        <dbReference type="ChEBI" id="CHEBI:33737"/>
        <dbReference type="ChEBI" id="CHEBI:33738"/>
        <dbReference type="ChEBI" id="CHEBI:57844"/>
        <dbReference type="ChEBI" id="CHEBI:59789"/>
        <dbReference type="ChEBI" id="CHEBI:78809"/>
        <dbReference type="ChEBI" id="CHEBI:83100"/>
        <dbReference type="EC" id="2.8.1.8"/>
    </reaction>
</comment>
<dbReference type="PANTHER" id="PTHR10949">
    <property type="entry name" value="LIPOYL SYNTHASE"/>
    <property type="match status" value="1"/>
</dbReference>
<dbReference type="PROSITE" id="PS51918">
    <property type="entry name" value="RADICAL_SAM"/>
    <property type="match status" value="1"/>
</dbReference>
<evidence type="ECO:0000256" key="2">
    <source>
        <dbReference type="ARBA" id="ARBA00022490"/>
    </source>
</evidence>
<dbReference type="NCBIfam" id="TIGR00510">
    <property type="entry name" value="lipA"/>
    <property type="match status" value="1"/>
</dbReference>
<organism evidence="11 12">
    <name type="scientific">Actinomadura chibensis</name>
    <dbReference type="NCBI Taxonomy" id="392828"/>
    <lineage>
        <taxon>Bacteria</taxon>
        <taxon>Bacillati</taxon>
        <taxon>Actinomycetota</taxon>
        <taxon>Actinomycetes</taxon>
        <taxon>Streptosporangiales</taxon>
        <taxon>Thermomonosporaceae</taxon>
        <taxon>Actinomadura</taxon>
    </lineage>
</organism>
<dbReference type="GO" id="GO:0005737">
    <property type="term" value="C:cytoplasm"/>
    <property type="evidence" value="ECO:0007669"/>
    <property type="project" value="UniProtKB-SubCell"/>
</dbReference>
<dbReference type="NCBIfam" id="NF009544">
    <property type="entry name" value="PRK12928.1"/>
    <property type="match status" value="1"/>
</dbReference>
<keyword evidence="6 9" id="KW-0408">Iron</keyword>
<keyword evidence="7 9" id="KW-0411">Iron-sulfur</keyword>
<keyword evidence="2 9" id="KW-0963">Cytoplasm</keyword>
<reference evidence="11 12" key="1">
    <citation type="submission" date="2019-08" db="EMBL/GenBank/DDBJ databases">
        <title>Actinomadura sp. nov. CYP1-5 isolated from mountain soil.</title>
        <authorList>
            <person name="Songsumanus A."/>
            <person name="Kuncharoen N."/>
            <person name="Kudo T."/>
            <person name="Yuki M."/>
            <person name="Igarashi Y."/>
            <person name="Tanasupawat S."/>
        </authorList>
    </citation>
    <scope>NUCLEOTIDE SEQUENCE [LARGE SCALE GENOMIC DNA]</scope>
    <source>
        <strain evidence="11 12">JCM 14158</strain>
    </source>
</reference>
<keyword evidence="5 9" id="KW-0479">Metal-binding</keyword>
<feature type="binding site" evidence="9">
    <location>
        <position position="86"/>
    </location>
    <ligand>
        <name>[4Fe-4S] cluster</name>
        <dbReference type="ChEBI" id="CHEBI:49883"/>
        <label>2</label>
        <note>4Fe-4S-S-AdoMet</note>
    </ligand>
</feature>
<proteinExistence type="inferred from homology"/>
<accession>A0A5D0NGX6</accession>
<dbReference type="InterPro" id="IPR006638">
    <property type="entry name" value="Elp3/MiaA/NifB-like_rSAM"/>
</dbReference>
<comment type="caution">
    <text evidence="11">The sequence shown here is derived from an EMBL/GenBank/DDBJ whole genome shotgun (WGS) entry which is preliminary data.</text>
</comment>
<sequence>MTTVTPDGRRLLRVEARNSQTPIERKPEWIKTRLKMGPQYRELVGLVKSEGLHTVCQEAGCPNIFECWEDREATFLIGGDQCTRRCDFCQIDTGKPAELDRDEPRRVAESVATMGLKYATVTGVARDDLDDGGAWLYAETVRRIHDAVPGCGVELLIPDFNAVPEQLAEVFSSRPEVLAHNVETVPRIFRRIRPGFRYERSLEVITRAREDGLVTKSNLILGMGETREEVSQALRDLHEAGCELITITQYLRPSPRHHPVERWVKPEEFVELSAEAEEIGFAGVMSGPLVRSSYRAGRLYRQAVEARG</sequence>
<name>A0A5D0NGX6_9ACTN</name>
<dbReference type="Pfam" id="PF04055">
    <property type="entry name" value="Radical_SAM"/>
    <property type="match status" value="1"/>
</dbReference>
<comment type="subcellular location">
    <subcellularLocation>
        <location evidence="9">Cytoplasm</location>
    </subcellularLocation>
</comment>
<comment type="similarity">
    <text evidence="9">Belongs to the radical SAM superfamily. Lipoyl synthase family.</text>
</comment>
<keyword evidence="3 9" id="KW-0808">Transferase</keyword>
<feature type="binding site" evidence="9">
    <location>
        <position position="82"/>
    </location>
    <ligand>
        <name>[4Fe-4S] cluster</name>
        <dbReference type="ChEBI" id="CHEBI:49883"/>
        <label>2</label>
        <note>4Fe-4S-S-AdoMet</note>
    </ligand>
</feature>
<evidence type="ECO:0000256" key="8">
    <source>
        <dbReference type="ARBA" id="ARBA00047326"/>
    </source>
</evidence>
<keyword evidence="1 9" id="KW-0004">4Fe-4S</keyword>
<evidence type="ECO:0000256" key="5">
    <source>
        <dbReference type="ARBA" id="ARBA00022723"/>
    </source>
</evidence>
<dbReference type="STRING" id="1220554.GCA_001552135_00504"/>
<dbReference type="UniPathway" id="UPA00538">
    <property type="reaction ID" value="UER00593"/>
</dbReference>
<comment type="function">
    <text evidence="9">Catalyzes the radical-mediated insertion of two sulfur atoms into the C-6 and C-8 positions of the octanoyl moiety bound to the lipoyl domains of lipoate-dependent enzymes, thereby converting the octanoylated domains into lipoylated derivatives.</text>
</comment>
<dbReference type="SFLD" id="SFLDS00029">
    <property type="entry name" value="Radical_SAM"/>
    <property type="match status" value="1"/>
</dbReference>
<dbReference type="FunFam" id="3.20.20.70:FF:000116">
    <property type="entry name" value="Lipoyl synthase"/>
    <property type="match status" value="1"/>
</dbReference>
<evidence type="ECO:0000256" key="7">
    <source>
        <dbReference type="ARBA" id="ARBA00023014"/>
    </source>
</evidence>